<dbReference type="InterPro" id="IPR009045">
    <property type="entry name" value="Zn_M74/Hedgehog-like"/>
</dbReference>
<dbReference type="Pfam" id="PF02557">
    <property type="entry name" value="VanY"/>
    <property type="match status" value="1"/>
</dbReference>
<dbReference type="PROSITE" id="PS51257">
    <property type="entry name" value="PROKAR_LIPOPROTEIN"/>
    <property type="match status" value="1"/>
</dbReference>
<dbReference type="PANTHER" id="PTHR34385:SF1">
    <property type="entry name" value="PEPTIDOGLYCAN L-ALANYL-D-GLUTAMATE ENDOPEPTIDASE CWLK"/>
    <property type="match status" value="1"/>
</dbReference>
<dbReference type="GO" id="GO:0006508">
    <property type="term" value="P:proteolysis"/>
    <property type="evidence" value="ECO:0007669"/>
    <property type="project" value="InterPro"/>
</dbReference>
<dbReference type="InterPro" id="IPR052179">
    <property type="entry name" value="DD-CPase-like"/>
</dbReference>
<evidence type="ECO:0000259" key="2">
    <source>
        <dbReference type="Pfam" id="PF02557"/>
    </source>
</evidence>
<feature type="domain" description="D-alanyl-D-alanine carboxypeptidase-like core" evidence="2">
    <location>
        <begin position="52"/>
        <end position="154"/>
    </location>
</feature>
<feature type="signal peptide" evidence="1">
    <location>
        <begin position="1"/>
        <end position="25"/>
    </location>
</feature>
<gene>
    <name evidence="3" type="ORF">F8O04_05625</name>
</gene>
<accession>A0A6H9WLL5</accession>
<dbReference type="OrthoDB" id="3293184at2"/>
<dbReference type="AlphaFoldDB" id="A0A6H9WLL5"/>
<name>A0A6H9WLL5_9MICO</name>
<protein>
    <submittedName>
        <fullName evidence="3">M15 family metallopeptidase</fullName>
    </submittedName>
</protein>
<sequence length="179" mass="19491">MLTSQLRLVPLIVLAALLTSCSTPSEPRDEPFADGTLPDNATVYDEYPGITRLDPHLLDAVRNAADDAAEEGVEFIVNSGWRSESLQAQLFEEAVDEYGSVSEASRWVATPRGSSHVSGDAVDIGDWVAAAWLQTNGARYDLCQTFDNEAWHFELRPGASIDGCPPKYYDATDDPRNAG</sequence>
<evidence type="ECO:0000313" key="4">
    <source>
        <dbReference type="Proteomes" id="UP000431744"/>
    </source>
</evidence>
<evidence type="ECO:0000256" key="1">
    <source>
        <dbReference type="SAM" id="SignalP"/>
    </source>
</evidence>
<dbReference type="RefSeq" id="WP_158028302.1">
    <property type="nucleotide sequence ID" value="NZ_BMHG01000001.1"/>
</dbReference>
<dbReference type="InterPro" id="IPR003709">
    <property type="entry name" value="VanY-like_core_dom"/>
</dbReference>
<dbReference type="Proteomes" id="UP000431744">
    <property type="component" value="Unassembled WGS sequence"/>
</dbReference>
<dbReference type="PANTHER" id="PTHR34385">
    <property type="entry name" value="D-ALANYL-D-ALANINE CARBOXYPEPTIDASE"/>
    <property type="match status" value="1"/>
</dbReference>
<comment type="caution">
    <text evidence="3">The sequence shown here is derived from an EMBL/GenBank/DDBJ whole genome shotgun (WGS) entry which is preliminary data.</text>
</comment>
<dbReference type="CDD" id="cd14846">
    <property type="entry name" value="Peptidase_M15_like"/>
    <property type="match status" value="1"/>
</dbReference>
<feature type="chain" id="PRO_5039621221" evidence="1">
    <location>
        <begin position="26"/>
        <end position="179"/>
    </location>
</feature>
<dbReference type="EMBL" id="WBJY01000001">
    <property type="protein sequence ID" value="KAB1649716.1"/>
    <property type="molecule type" value="Genomic_DNA"/>
</dbReference>
<keyword evidence="4" id="KW-1185">Reference proteome</keyword>
<organism evidence="3 4">
    <name type="scientific">Pseudoclavibacter endophyticus</name>
    <dbReference type="NCBI Taxonomy" id="1778590"/>
    <lineage>
        <taxon>Bacteria</taxon>
        <taxon>Bacillati</taxon>
        <taxon>Actinomycetota</taxon>
        <taxon>Actinomycetes</taxon>
        <taxon>Micrococcales</taxon>
        <taxon>Microbacteriaceae</taxon>
        <taxon>Pseudoclavibacter</taxon>
    </lineage>
</organism>
<keyword evidence="1" id="KW-0732">Signal</keyword>
<dbReference type="SUPFAM" id="SSF55166">
    <property type="entry name" value="Hedgehog/DD-peptidase"/>
    <property type="match status" value="1"/>
</dbReference>
<proteinExistence type="predicted"/>
<evidence type="ECO:0000313" key="3">
    <source>
        <dbReference type="EMBL" id="KAB1649716.1"/>
    </source>
</evidence>
<dbReference type="Gene3D" id="3.30.1380.10">
    <property type="match status" value="1"/>
</dbReference>
<dbReference type="GO" id="GO:0008233">
    <property type="term" value="F:peptidase activity"/>
    <property type="evidence" value="ECO:0007669"/>
    <property type="project" value="InterPro"/>
</dbReference>
<reference evidence="3 4" key="1">
    <citation type="submission" date="2019-09" db="EMBL/GenBank/DDBJ databases">
        <title>Phylogeny of genus Pseudoclavibacter and closely related genus.</title>
        <authorList>
            <person name="Li Y."/>
        </authorList>
    </citation>
    <scope>NUCLEOTIDE SEQUENCE [LARGE SCALE GENOMIC DNA]</scope>
    <source>
        <strain evidence="3 4">EGI 60007</strain>
    </source>
</reference>